<protein>
    <recommendedName>
        <fullName evidence="4">Late endosomal/lysosomal adaptor and MAPK and MTOR activator 4</fullName>
    </recommendedName>
</protein>
<gene>
    <name evidence="5" type="ORF">Bhyg_07427</name>
</gene>
<dbReference type="PANTHER" id="PTHR33967:SF1">
    <property type="entry name" value="RAGULATOR COMPLEX PROTEIN LAMTOR4"/>
    <property type="match status" value="1"/>
</dbReference>
<dbReference type="GO" id="GO:0032008">
    <property type="term" value="P:positive regulation of TOR signaling"/>
    <property type="evidence" value="ECO:0007669"/>
    <property type="project" value="InterPro"/>
</dbReference>
<dbReference type="Proteomes" id="UP001151699">
    <property type="component" value="Chromosome B"/>
</dbReference>
<comment type="caution">
    <text evidence="5">The sequence shown here is derived from an EMBL/GenBank/DDBJ whole genome shotgun (WGS) entry which is preliminary data.</text>
</comment>
<evidence type="ECO:0000256" key="4">
    <source>
        <dbReference type="ARBA" id="ARBA00032690"/>
    </source>
</evidence>
<dbReference type="SUPFAM" id="SSF103196">
    <property type="entry name" value="Roadblock/LC7 domain"/>
    <property type="match status" value="1"/>
</dbReference>
<dbReference type="AlphaFoldDB" id="A0A9Q0N3K4"/>
<dbReference type="OrthoDB" id="275011at2759"/>
<evidence type="ECO:0000256" key="2">
    <source>
        <dbReference type="ARBA" id="ARBA00010627"/>
    </source>
</evidence>
<keyword evidence="6" id="KW-1185">Reference proteome</keyword>
<dbReference type="InterPro" id="IPR034601">
    <property type="entry name" value="LAMTOR4"/>
</dbReference>
<dbReference type="PANTHER" id="PTHR33967">
    <property type="entry name" value="RAGULATOR COMPLEX PROTEIN LAMTOR4"/>
    <property type="match status" value="1"/>
</dbReference>
<dbReference type="GO" id="GO:0071230">
    <property type="term" value="P:cellular response to amino acid stimulus"/>
    <property type="evidence" value="ECO:0007669"/>
    <property type="project" value="InterPro"/>
</dbReference>
<organism evidence="5 6">
    <name type="scientific">Pseudolycoriella hygida</name>
    <dbReference type="NCBI Taxonomy" id="35572"/>
    <lineage>
        <taxon>Eukaryota</taxon>
        <taxon>Metazoa</taxon>
        <taxon>Ecdysozoa</taxon>
        <taxon>Arthropoda</taxon>
        <taxon>Hexapoda</taxon>
        <taxon>Insecta</taxon>
        <taxon>Pterygota</taxon>
        <taxon>Neoptera</taxon>
        <taxon>Endopterygota</taxon>
        <taxon>Diptera</taxon>
        <taxon>Nematocera</taxon>
        <taxon>Sciaroidea</taxon>
        <taxon>Sciaridae</taxon>
        <taxon>Pseudolycoriella</taxon>
    </lineage>
</organism>
<dbReference type="GO" id="GO:0005085">
    <property type="term" value="F:guanyl-nucleotide exchange factor activity"/>
    <property type="evidence" value="ECO:0007669"/>
    <property type="project" value="TreeGrafter"/>
</dbReference>
<comment type="subcellular location">
    <subcellularLocation>
        <location evidence="1">Lysosome</location>
    </subcellularLocation>
</comment>
<evidence type="ECO:0000313" key="6">
    <source>
        <dbReference type="Proteomes" id="UP001151699"/>
    </source>
</evidence>
<accession>A0A9Q0N3K4</accession>
<comment type="similarity">
    <text evidence="2">Belongs to the LAMTOR4 family.</text>
</comment>
<evidence type="ECO:0000256" key="1">
    <source>
        <dbReference type="ARBA" id="ARBA00004371"/>
    </source>
</evidence>
<evidence type="ECO:0000256" key="3">
    <source>
        <dbReference type="ARBA" id="ARBA00023228"/>
    </source>
</evidence>
<dbReference type="GO" id="GO:0071986">
    <property type="term" value="C:Ragulator complex"/>
    <property type="evidence" value="ECO:0007669"/>
    <property type="project" value="InterPro"/>
</dbReference>
<dbReference type="EMBL" id="WJQU01000002">
    <property type="protein sequence ID" value="KAJ6642476.1"/>
    <property type="molecule type" value="Genomic_DNA"/>
</dbReference>
<name>A0A9Q0N3K4_9DIPT</name>
<proteinExistence type="inferred from homology"/>
<keyword evidence="3" id="KW-0458">Lysosome</keyword>
<evidence type="ECO:0000313" key="5">
    <source>
        <dbReference type="EMBL" id="KAJ6642476.1"/>
    </source>
</evidence>
<sequence>MYISKTYVKSAVYSTYYGEYIITIITVHCFVNLYKMLALDKIPDVIGYLVLTQDGAVLSSGGELENDEHRANIINGLINITDNIDPLHFENNSFQRISIAFEDHSYIICLSNKKNITEDCTFFIFSFMATNTGIDAIDWTKYPPERVEGLKLLHKGPSSDEDGPPTEEELKMLCVRWECKVDMKVDNFVFWLMKKTLENRFKNDKEKFQRYIPKMFASIERTALARYSSYQQTYANKNKKYLEYCAGWRKTELRRIRFMDKLKAICSTWTYSSDSESEDSDNSINLSDEIGSLLFDDSRSSSVNTVINTQDRYNDYLETESMEIMNSHDDICGNAAQEEVVCDVCDEDLKSQTFLPQCTSTQS</sequence>
<dbReference type="GO" id="GO:0005764">
    <property type="term" value="C:lysosome"/>
    <property type="evidence" value="ECO:0007669"/>
    <property type="project" value="UniProtKB-SubCell"/>
</dbReference>
<reference evidence="5" key="1">
    <citation type="submission" date="2022-07" db="EMBL/GenBank/DDBJ databases">
        <authorList>
            <person name="Trinca V."/>
            <person name="Uliana J.V.C."/>
            <person name="Torres T.T."/>
            <person name="Ward R.J."/>
            <person name="Monesi N."/>
        </authorList>
    </citation>
    <scope>NUCLEOTIDE SEQUENCE</scope>
    <source>
        <strain evidence="5">HSMRA1968</strain>
        <tissue evidence="5">Whole embryos</tissue>
    </source>
</reference>